<evidence type="ECO:0000256" key="3">
    <source>
        <dbReference type="ARBA" id="ARBA00022614"/>
    </source>
</evidence>
<dbReference type="GO" id="GO:0005524">
    <property type="term" value="F:ATP binding"/>
    <property type="evidence" value="ECO:0007669"/>
    <property type="project" value="UniProtKB-UniRule"/>
</dbReference>
<dbReference type="InterPro" id="IPR011009">
    <property type="entry name" value="Kinase-like_dom_sf"/>
</dbReference>
<keyword evidence="13" id="KW-0675">Receptor</keyword>
<evidence type="ECO:0000256" key="15">
    <source>
        <dbReference type="PROSITE-ProRule" id="PRU10141"/>
    </source>
</evidence>
<dbReference type="InterPro" id="IPR017441">
    <property type="entry name" value="Protein_kinase_ATP_BS"/>
</dbReference>
<evidence type="ECO:0000256" key="11">
    <source>
        <dbReference type="ARBA" id="ARBA00022989"/>
    </source>
</evidence>
<dbReference type="STRING" id="3871.A0A4P1RQ18"/>
<feature type="compositionally biased region" description="Low complexity" evidence="16">
    <location>
        <begin position="899"/>
        <end position="914"/>
    </location>
</feature>
<dbReference type="AlphaFoldDB" id="A0A4P1RQ18"/>
<dbReference type="CDD" id="cd14066">
    <property type="entry name" value="STKc_IRAK"/>
    <property type="match status" value="1"/>
</dbReference>
<name>A0A4P1RQ18_LUPAN</name>
<dbReference type="FunFam" id="3.80.10.10:FF:000129">
    <property type="entry name" value="Leucine-rich repeat receptor-like kinase"/>
    <property type="match status" value="1"/>
</dbReference>
<dbReference type="InterPro" id="IPR008271">
    <property type="entry name" value="Ser/Thr_kinase_AS"/>
</dbReference>
<evidence type="ECO:0000256" key="16">
    <source>
        <dbReference type="SAM" id="MobiDB-lite"/>
    </source>
</evidence>
<keyword evidence="5 17" id="KW-0812">Transmembrane</keyword>
<evidence type="ECO:0000256" key="13">
    <source>
        <dbReference type="ARBA" id="ARBA00023170"/>
    </source>
</evidence>
<keyword evidence="8 15" id="KW-0547">Nucleotide-binding</keyword>
<feature type="transmembrane region" description="Helical" evidence="17">
    <location>
        <begin position="477"/>
        <end position="499"/>
    </location>
</feature>
<reference evidence="20 21" key="1">
    <citation type="journal article" date="2017" name="Plant Biotechnol. J.">
        <title>A comprehensive draft genome sequence for lupin (Lupinus angustifolius), an emerging health food: insights into plant-microbe interactions and legume evolution.</title>
        <authorList>
            <person name="Hane J.K."/>
            <person name="Ming Y."/>
            <person name="Kamphuis L.G."/>
            <person name="Nelson M.N."/>
            <person name="Garg G."/>
            <person name="Atkins C.A."/>
            <person name="Bayer P.E."/>
            <person name="Bravo A."/>
            <person name="Bringans S."/>
            <person name="Cannon S."/>
            <person name="Edwards D."/>
            <person name="Foley R."/>
            <person name="Gao L.L."/>
            <person name="Harrison M.J."/>
            <person name="Huang W."/>
            <person name="Hurgobin B."/>
            <person name="Li S."/>
            <person name="Liu C.W."/>
            <person name="McGrath A."/>
            <person name="Morahan G."/>
            <person name="Murray J."/>
            <person name="Weller J."/>
            <person name="Jian J."/>
            <person name="Singh K.B."/>
        </authorList>
    </citation>
    <scope>NUCLEOTIDE SEQUENCE [LARGE SCALE GENOMIC DNA]</scope>
    <source>
        <strain evidence="21">cv. Tanjil</strain>
        <tissue evidence="20">Whole plant</tissue>
    </source>
</reference>
<evidence type="ECO:0000313" key="21">
    <source>
        <dbReference type="Proteomes" id="UP000188354"/>
    </source>
</evidence>
<dbReference type="InterPro" id="IPR052422">
    <property type="entry name" value="Auxin_Ser/Thr_Kinase"/>
</dbReference>
<dbReference type="Gramene" id="OIW15205">
    <property type="protein sequence ID" value="OIW15205"/>
    <property type="gene ID" value="TanjilG_08797"/>
</dbReference>
<dbReference type="Pfam" id="PF00069">
    <property type="entry name" value="Pkinase"/>
    <property type="match status" value="1"/>
</dbReference>
<dbReference type="GO" id="GO:0016020">
    <property type="term" value="C:membrane"/>
    <property type="evidence" value="ECO:0007669"/>
    <property type="project" value="UniProtKB-SubCell"/>
</dbReference>
<keyword evidence="21" id="KW-1185">Reference proteome</keyword>
<dbReference type="Gene3D" id="3.30.200.20">
    <property type="entry name" value="Phosphorylase Kinase, domain 1"/>
    <property type="match status" value="1"/>
</dbReference>
<dbReference type="SUPFAM" id="SSF56112">
    <property type="entry name" value="Protein kinase-like (PK-like)"/>
    <property type="match status" value="1"/>
</dbReference>
<keyword evidence="12 17" id="KW-0472">Membrane</keyword>
<evidence type="ECO:0000256" key="9">
    <source>
        <dbReference type="ARBA" id="ARBA00022777"/>
    </source>
</evidence>
<evidence type="ECO:0000259" key="19">
    <source>
        <dbReference type="PROSITE" id="PS50011"/>
    </source>
</evidence>
<dbReference type="InterPro" id="IPR000719">
    <property type="entry name" value="Prot_kinase_dom"/>
</dbReference>
<evidence type="ECO:0000256" key="5">
    <source>
        <dbReference type="ARBA" id="ARBA00022692"/>
    </source>
</evidence>
<evidence type="ECO:0000256" key="14">
    <source>
        <dbReference type="ARBA" id="ARBA00023180"/>
    </source>
</evidence>
<feature type="region of interest" description="Disordered" evidence="16">
    <location>
        <begin position="899"/>
        <end position="925"/>
    </location>
</feature>
<evidence type="ECO:0000256" key="12">
    <source>
        <dbReference type="ARBA" id="ARBA00023136"/>
    </source>
</evidence>
<comment type="similarity">
    <text evidence="2">Belongs to the protein kinase superfamily. Ser/Thr protein kinase family.</text>
</comment>
<evidence type="ECO:0000256" key="6">
    <source>
        <dbReference type="ARBA" id="ARBA00022729"/>
    </source>
</evidence>
<evidence type="ECO:0000256" key="10">
    <source>
        <dbReference type="ARBA" id="ARBA00022840"/>
    </source>
</evidence>
<feature type="chain" id="PRO_5020036515" description="Protein kinase domain-containing protein" evidence="18">
    <location>
        <begin position="30"/>
        <end position="925"/>
    </location>
</feature>
<dbReference type="Pfam" id="PF08263">
    <property type="entry name" value="LRRNT_2"/>
    <property type="match status" value="2"/>
</dbReference>
<keyword evidence="7" id="KW-0677">Repeat</keyword>
<keyword evidence="10 15" id="KW-0067">ATP-binding</keyword>
<accession>A0A4P1RQ18</accession>
<gene>
    <name evidence="20" type="ORF">TanjilG_08797</name>
</gene>
<sequence length="925" mass="101605">MENPQMGFGVSSIICFVLVLSVMVIAARGQDYEVMIMLKKMIINAPTTLQWTDSDVCKWNHVQCDKGKRVTSIQIGNQNLQGSLPKELEKLSELENFECQGNNLTGSFPYLTKSLQNLFIQDNMFSSFPNDFFMDMSNLEAVCLDDNPFPQWQVPHSLEDCVALQNFSAQNVGFVGTIPDFFGSRGPFPGLLNLALSRNYFEGGLPASFSGSSIETLLLNGQNSNSKLNGTLEVLKNMTSLKQIWVHGNSFTGPIPDLSHHDQLYDVSLRDNQLTGVIPPSLVTLPSLKVVNLTNNNLQGSPPVFENGAKVDNNMNTGRNQFCTKIPGQPCSPLVNTLLSVVEPLGYPLRFAESWEGNDPCANTWTGIVCSGGNISVINFQSMDLSGSISPSFATLTSVTKLLIANNHITGTIPTVLTSMPLLQELDVSNNNLYGRVPSFREGVVLKLGGNPDIGKDKPTSGADSDSSIGDNIKNHLQIVIGIVVGAVILLGIGILLFIKYRRKMKPKGKVQNPNAIVHPRHSVDDNAMRISIAGVGGGGAPLSPRSNVYPVEAGSMVISIQVLREVTNNFSEENILGKGGFGTVYKGELEGGTKIAVKRMQSGNMAEKGLSEFMVEIAVLTKVRHKHLVSLLGYCLDGDERLLVYEYMPQGALSRLLFHWKEEGLKPLEWKTRLTIALDVARGVEYLHDLTQQIFIHRDLKPSNILLGDDLRAKVSDFGLVRLAPQGKASFQTGLAGTFGYLAPEYAEGTNMEISFDSTATGRLTTKVDVYSFGVILMEMITGRKALDESRPEENFHLVTWFRRMLLKKDLFPMIIDPTIAVDDETFASISTVAELAGHCTSREPYQRPDMSHAVRVLSPLVEVWEPTEPIDETYGVNFEMTLPQALQRWEDHEGNSTWNSTYSSSSANTNTNGQSQAFPLGHL</sequence>
<dbReference type="FunFam" id="3.30.200.20:FF:000226">
    <property type="entry name" value="receptor protein kinase TMK1"/>
    <property type="match status" value="1"/>
</dbReference>
<dbReference type="FunFam" id="1.10.510.10:FF:000095">
    <property type="entry name" value="protein STRUBBELIG-RECEPTOR FAMILY 8"/>
    <property type="match status" value="1"/>
</dbReference>
<evidence type="ECO:0000313" key="20">
    <source>
        <dbReference type="EMBL" id="OIW15205.1"/>
    </source>
</evidence>
<dbReference type="PROSITE" id="PS50011">
    <property type="entry name" value="PROTEIN_KINASE_DOM"/>
    <property type="match status" value="1"/>
</dbReference>
<evidence type="ECO:0000256" key="4">
    <source>
        <dbReference type="ARBA" id="ARBA00022679"/>
    </source>
</evidence>
<dbReference type="InterPro" id="IPR032675">
    <property type="entry name" value="LRR_dom_sf"/>
</dbReference>
<feature type="binding site" evidence="15">
    <location>
        <position position="599"/>
    </location>
    <ligand>
        <name>ATP</name>
        <dbReference type="ChEBI" id="CHEBI:30616"/>
    </ligand>
</feature>
<dbReference type="PANTHER" id="PTHR47986">
    <property type="entry name" value="OSJNBA0070M12.3 PROTEIN"/>
    <property type="match status" value="1"/>
</dbReference>
<keyword evidence="9" id="KW-0418">Kinase</keyword>
<feature type="signal peptide" evidence="18">
    <location>
        <begin position="1"/>
        <end position="29"/>
    </location>
</feature>
<dbReference type="InterPro" id="IPR013210">
    <property type="entry name" value="LRR_N_plant-typ"/>
</dbReference>
<protein>
    <recommendedName>
        <fullName evidence="19">Protein kinase domain-containing protein</fullName>
    </recommendedName>
</protein>
<evidence type="ECO:0000256" key="7">
    <source>
        <dbReference type="ARBA" id="ARBA00022737"/>
    </source>
</evidence>
<evidence type="ECO:0000256" key="1">
    <source>
        <dbReference type="ARBA" id="ARBA00004167"/>
    </source>
</evidence>
<proteinExistence type="inferred from homology"/>
<keyword evidence="11 17" id="KW-1133">Transmembrane helix</keyword>
<feature type="domain" description="Protein kinase" evidence="19">
    <location>
        <begin position="571"/>
        <end position="863"/>
    </location>
</feature>
<organism evidence="20 21">
    <name type="scientific">Lupinus angustifolius</name>
    <name type="common">Narrow-leaved blue lupine</name>
    <dbReference type="NCBI Taxonomy" id="3871"/>
    <lineage>
        <taxon>Eukaryota</taxon>
        <taxon>Viridiplantae</taxon>
        <taxon>Streptophyta</taxon>
        <taxon>Embryophyta</taxon>
        <taxon>Tracheophyta</taxon>
        <taxon>Spermatophyta</taxon>
        <taxon>Magnoliopsida</taxon>
        <taxon>eudicotyledons</taxon>
        <taxon>Gunneridae</taxon>
        <taxon>Pentapetalae</taxon>
        <taxon>rosids</taxon>
        <taxon>fabids</taxon>
        <taxon>Fabales</taxon>
        <taxon>Fabaceae</taxon>
        <taxon>Papilionoideae</taxon>
        <taxon>50 kb inversion clade</taxon>
        <taxon>genistoids sensu lato</taxon>
        <taxon>core genistoids</taxon>
        <taxon>Genisteae</taxon>
        <taxon>Lupinus</taxon>
    </lineage>
</organism>
<keyword evidence="14" id="KW-0325">Glycoprotein</keyword>
<dbReference type="SUPFAM" id="SSF52058">
    <property type="entry name" value="L domain-like"/>
    <property type="match status" value="2"/>
</dbReference>
<dbReference type="Gene3D" id="3.80.10.10">
    <property type="entry name" value="Ribonuclease Inhibitor"/>
    <property type="match status" value="2"/>
</dbReference>
<dbReference type="Proteomes" id="UP000188354">
    <property type="component" value="Chromosome LG03"/>
</dbReference>
<dbReference type="PROSITE" id="PS00108">
    <property type="entry name" value="PROTEIN_KINASE_ST"/>
    <property type="match status" value="1"/>
</dbReference>
<dbReference type="PANTHER" id="PTHR47986:SF27">
    <property type="entry name" value="LRR RECEPTOR-LIKE KINASE"/>
    <property type="match status" value="1"/>
</dbReference>
<evidence type="ECO:0000256" key="18">
    <source>
        <dbReference type="SAM" id="SignalP"/>
    </source>
</evidence>
<comment type="subcellular location">
    <subcellularLocation>
        <location evidence="1">Membrane</location>
        <topology evidence="1">Single-pass membrane protein</topology>
    </subcellularLocation>
</comment>
<evidence type="ECO:0000256" key="2">
    <source>
        <dbReference type="ARBA" id="ARBA00008684"/>
    </source>
</evidence>
<dbReference type="GO" id="GO:0004672">
    <property type="term" value="F:protein kinase activity"/>
    <property type="evidence" value="ECO:0007669"/>
    <property type="project" value="InterPro"/>
</dbReference>
<dbReference type="Gene3D" id="1.10.510.10">
    <property type="entry name" value="Transferase(Phosphotransferase) domain 1"/>
    <property type="match status" value="1"/>
</dbReference>
<dbReference type="FunFam" id="3.80.10.10:FF:000190">
    <property type="entry name" value="Receptor-like kinase TMK4"/>
    <property type="match status" value="1"/>
</dbReference>
<dbReference type="PROSITE" id="PS00107">
    <property type="entry name" value="PROTEIN_KINASE_ATP"/>
    <property type="match status" value="1"/>
</dbReference>
<keyword evidence="6 18" id="KW-0732">Signal</keyword>
<dbReference type="EMBL" id="CM007363">
    <property type="protein sequence ID" value="OIW15205.1"/>
    <property type="molecule type" value="Genomic_DNA"/>
</dbReference>
<dbReference type="SMART" id="SM00220">
    <property type="entry name" value="S_TKc"/>
    <property type="match status" value="1"/>
</dbReference>
<keyword evidence="3" id="KW-0433">Leucine-rich repeat</keyword>
<evidence type="ECO:0000256" key="8">
    <source>
        <dbReference type="ARBA" id="ARBA00022741"/>
    </source>
</evidence>
<keyword evidence="4" id="KW-0808">Transferase</keyword>
<evidence type="ECO:0000256" key="17">
    <source>
        <dbReference type="SAM" id="Phobius"/>
    </source>
</evidence>